<keyword evidence="3" id="KW-1185">Reference proteome</keyword>
<protein>
    <submittedName>
        <fullName evidence="2">Toxin</fullName>
    </submittedName>
</protein>
<comment type="caution">
    <text evidence="2">The sequence shown here is derived from an EMBL/GenBank/DDBJ whole genome shotgun (WGS) entry which is preliminary data.</text>
</comment>
<dbReference type="EMBL" id="JBHTCS010000016">
    <property type="protein sequence ID" value="MFC7448963.1"/>
    <property type="molecule type" value="Genomic_DNA"/>
</dbReference>
<feature type="domain" description="Tc toxin complex TcA C-terminal TcB-binding" evidence="1">
    <location>
        <begin position="664"/>
        <end position="953"/>
    </location>
</feature>
<dbReference type="Proteomes" id="UP001596484">
    <property type="component" value="Unassembled WGS sequence"/>
</dbReference>
<evidence type="ECO:0000259" key="1">
    <source>
        <dbReference type="Pfam" id="PF18276"/>
    </source>
</evidence>
<gene>
    <name evidence="2" type="ORF">ACFQS9_13780</name>
</gene>
<accession>A0ABW2RYL7</accession>
<evidence type="ECO:0000313" key="3">
    <source>
        <dbReference type="Proteomes" id="UP001596484"/>
    </source>
</evidence>
<name>A0ABW2RYL7_9NOCA</name>
<dbReference type="Pfam" id="PF18276">
    <property type="entry name" value="TcA_TcB_BD"/>
    <property type="match status" value="1"/>
</dbReference>
<organism evidence="2 3">
    <name type="scientific">Rhodococcus daqingensis</name>
    <dbReference type="NCBI Taxonomy" id="2479363"/>
    <lineage>
        <taxon>Bacteria</taxon>
        <taxon>Bacillati</taxon>
        <taxon>Actinomycetota</taxon>
        <taxon>Actinomycetes</taxon>
        <taxon>Mycobacteriales</taxon>
        <taxon>Nocardiaceae</taxon>
        <taxon>Rhodococcus</taxon>
    </lineage>
</organism>
<dbReference type="RefSeq" id="WP_378405543.1">
    <property type="nucleotide sequence ID" value="NZ_JBHTCS010000016.1"/>
</dbReference>
<reference evidence="3" key="1">
    <citation type="journal article" date="2019" name="Int. J. Syst. Evol. Microbiol.">
        <title>The Global Catalogue of Microorganisms (GCM) 10K type strain sequencing project: providing services to taxonomists for standard genome sequencing and annotation.</title>
        <authorList>
            <consortium name="The Broad Institute Genomics Platform"/>
            <consortium name="The Broad Institute Genome Sequencing Center for Infectious Disease"/>
            <person name="Wu L."/>
            <person name="Ma J."/>
        </authorList>
    </citation>
    <scope>NUCLEOTIDE SEQUENCE [LARGE SCALE GENOMIC DNA]</scope>
    <source>
        <strain evidence="3">ICMP 19430</strain>
    </source>
</reference>
<sequence length="1089" mass="121971">MAKEAQFHLYSTRVALAKDAVWARFNRPNRQVRYRFQAHYHPFTDELIERLNVHGLDALLDAEWQENLARELTPQTYTLDEYTLTPFPAEAIDVSDTGPYSIYNWELFFHAPVLIATHLSKNQRFAEAQHWFHCVFDPTTEDDSIPAPQRFWKFLRFRNETTPDLIGELLTKLAEGKDSDLKTRMETAIRAWRDNPFQPHVIARGRALAYQLNVLMKYLDNLILWGDSLFRQHTIESMNEATQIYVLAASLLGRKPQPNPPRGEPPRLSYAQLKARGIDAFGNALVAMENAFPADSSGVPSAGTAESNAAFGIGRSLYFCIPPNDMLLSYWDRVADRLFKLRHCMDIEGVVRLPALFEPEIDPGVMVRAAAAGLDIAGVVNNVTQPVSVQRGPLLLLKAQELCNEVKALGAALLSAVEKGEAEQLAALRQSHELRTLRLARDVRFLQWKDAESATHALLASRATVWERYRHYKRILGVEAATIDAVKTVNLARQELTEDTFDTAYAELVTAHTKALGREDYRKETSVGGLMEFAGNAVVSVVGGELGKTLPLNKNENAELNIFLPTADAFALVSTVMGIAAPVLSLIPQFGAAAKPMGVGAEVGFGGIQLSKAASYSSRIAEQVATAYRSSAERAAKMAGYYRRAEDYVLQANLAASELEQYGRQIVSSLLREQVLKREYENHQRQIENAEAVDAFMHEKFTNAELYGWMQGQLAQAHYEAYKFAFDVAKRAEQTLAYELMRPEFDEARIIQFGYWDAGRKGLLAGERLSLDLRRLELAYLEHNRREYELTKHVSLARLDPRALLRLRATGVCEFTVPEWVFDLDSPGQYLRRIKTAALSIPAVTGPFTTIHAKLSLLRSSIRTSPLLGDQYARATDGEDNRFRDYAGAIQSVVTSSAQNDSGLFELNLRDERRLPFEGAGAISVWRLEVPGDIAQFDLESISDIVLHLRYTAREAGNLRTPAVAYITEEVLAGPEALARLFSLPYDFAEPWRAFSVADNDADRALSVSVTQDHFPYWVRRLGMEDQIVATFAVTDRAKRKLVLAPAAVPLTGDAAEGWNLTIDNTSPVFLFLKKHRTEKVNMTVSYTA</sequence>
<dbReference type="InterPro" id="IPR040840">
    <property type="entry name" value="TcA_TcB_BD"/>
</dbReference>
<proteinExistence type="predicted"/>
<evidence type="ECO:0000313" key="2">
    <source>
        <dbReference type="EMBL" id="MFC7448963.1"/>
    </source>
</evidence>